<proteinExistence type="inferred from homology"/>
<dbReference type="GO" id="GO:0030288">
    <property type="term" value="C:outer membrane-bounded periplasmic space"/>
    <property type="evidence" value="ECO:0007669"/>
    <property type="project" value="UniProtKB-ARBA"/>
</dbReference>
<accession>D5RGZ2</accession>
<sequence length="548" mass="60667">MAPRATTRRPGRSRRSRPEPARETGGLRMTELTRRGVLAGSAAAVSALMLGGGEAAAQGRRILVLASNQDIPNFDPHLASGYSTSWMMRNVYDSLVRVEGNPPKPVPHLASSWTVSDDGREYVFKLNPAARFHDGSAVDAEAVVYSFERILRLNRGNVWMIAGIVRPGSVEAVDAQTVRFRLATAFVPFLQVLPWIWIVNPRQVEANKGSDDGQSWLRANIAGSGAFAVRRAEPGNLYELERAANGWRQGGGNLTGAIWKITRETATQRLMVQRGEAQIALDLTSEDMDTLKNRPGLELVIEPEYRTFQIKMNTRHGPLMDANLRRAISCAFNYQAMLDVAGYADLMKGPLPDSIDGFDASLQPWRTDLDRARQFLAQSAHPNGGIKLVITHVSGLEQQRRWALILLDSLRALNIDLEIRSAIWPDLVASCRSPETLADFFPVYQTANYGDADNLAFAGFHSSRNGNWQNPVYSNPKVDALIVEARAETDPAKRRALYAEFQRTVMQDACDIFGVLERRKLALRNNVKGFVFTPVASNAPELFPLSLG</sequence>
<evidence type="ECO:0000259" key="4">
    <source>
        <dbReference type="Pfam" id="PF00496"/>
    </source>
</evidence>
<evidence type="ECO:0000256" key="1">
    <source>
        <dbReference type="ARBA" id="ARBA00004418"/>
    </source>
</evidence>
<dbReference type="HOGENOM" id="CLU_017028_7_2_5"/>
<dbReference type="GO" id="GO:0043190">
    <property type="term" value="C:ATP-binding cassette (ABC) transporter complex"/>
    <property type="evidence" value="ECO:0007669"/>
    <property type="project" value="InterPro"/>
</dbReference>
<comment type="caution">
    <text evidence="5">The sequence shown here is derived from an EMBL/GenBank/DDBJ whole genome shotgun (WGS) entry which is preliminary data.</text>
</comment>
<dbReference type="GO" id="GO:1904680">
    <property type="term" value="F:peptide transmembrane transporter activity"/>
    <property type="evidence" value="ECO:0007669"/>
    <property type="project" value="TreeGrafter"/>
</dbReference>
<reference evidence="5 6" key="1">
    <citation type="submission" date="2010-04" db="EMBL/GenBank/DDBJ databases">
        <authorList>
            <person name="Qin X."/>
            <person name="Bachman B."/>
            <person name="Battles P."/>
            <person name="Bell A."/>
            <person name="Bess C."/>
            <person name="Bickham C."/>
            <person name="Chaboub L."/>
            <person name="Chen D."/>
            <person name="Coyle M."/>
            <person name="Deiros D.R."/>
            <person name="Dinh H."/>
            <person name="Forbes L."/>
            <person name="Fowler G."/>
            <person name="Francisco L."/>
            <person name="Fu Q."/>
            <person name="Gubbala S."/>
            <person name="Hale W."/>
            <person name="Han Y."/>
            <person name="Hemphill L."/>
            <person name="Highlander S.K."/>
            <person name="Hirani K."/>
            <person name="Hogues M."/>
            <person name="Jackson L."/>
            <person name="Jakkamsetti A."/>
            <person name="Javaid M."/>
            <person name="Jiang H."/>
            <person name="Korchina V."/>
            <person name="Kovar C."/>
            <person name="Lara F."/>
            <person name="Lee S."/>
            <person name="Mata R."/>
            <person name="Mathew T."/>
            <person name="Moen C."/>
            <person name="Morales K."/>
            <person name="Munidasa M."/>
            <person name="Nazareth L."/>
            <person name="Ngo R."/>
            <person name="Nguyen L."/>
            <person name="Okwuonu G."/>
            <person name="Ongeri F."/>
            <person name="Patil S."/>
            <person name="Petrosino J."/>
            <person name="Pham C."/>
            <person name="Pham P."/>
            <person name="Pu L.-L."/>
            <person name="Puazo M."/>
            <person name="Raj R."/>
            <person name="Reid J."/>
            <person name="Rouhana J."/>
            <person name="Saada N."/>
            <person name="Shang Y."/>
            <person name="Simmons D."/>
            <person name="Thornton R."/>
            <person name="Warren J."/>
            <person name="Weissenberger G."/>
            <person name="Zhang J."/>
            <person name="Zhang L."/>
            <person name="Zhou C."/>
            <person name="Zhu D."/>
            <person name="Muzny D."/>
            <person name="Worley K."/>
            <person name="Gibbs R."/>
        </authorList>
    </citation>
    <scope>NUCLEOTIDE SEQUENCE [LARGE SCALE GENOMIC DNA]</scope>
    <source>
        <strain evidence="5 6">ATCC 49957</strain>
    </source>
</reference>
<dbReference type="PROSITE" id="PS51318">
    <property type="entry name" value="TAT"/>
    <property type="match status" value="1"/>
</dbReference>
<comment type="subcellular location">
    <subcellularLocation>
        <location evidence="1">Periplasm</location>
    </subcellularLocation>
</comment>
<dbReference type="EMBL" id="ADVL01000067">
    <property type="protein sequence ID" value="EFH13424.1"/>
    <property type="molecule type" value="Genomic_DNA"/>
</dbReference>
<dbReference type="InterPro" id="IPR000914">
    <property type="entry name" value="SBP_5_dom"/>
</dbReference>
<dbReference type="Gene3D" id="3.10.105.10">
    <property type="entry name" value="Dipeptide-binding Protein, Domain 3"/>
    <property type="match status" value="1"/>
</dbReference>
<dbReference type="InterPro" id="IPR030678">
    <property type="entry name" value="Peptide/Ni-bd"/>
</dbReference>
<comment type="similarity">
    <text evidence="2">Belongs to the bacterial solute-binding protein 5 family.</text>
</comment>
<feature type="domain" description="Solute-binding protein family 5" evidence="4">
    <location>
        <begin position="104"/>
        <end position="466"/>
    </location>
</feature>
<organism evidence="5 6">
    <name type="scientific">Pseudoroseomonas cervicalis ATCC 49957</name>
    <dbReference type="NCBI Taxonomy" id="525371"/>
    <lineage>
        <taxon>Bacteria</taxon>
        <taxon>Pseudomonadati</taxon>
        <taxon>Pseudomonadota</taxon>
        <taxon>Alphaproteobacteria</taxon>
        <taxon>Acetobacterales</taxon>
        <taxon>Roseomonadaceae</taxon>
        <taxon>Roseomonas</taxon>
    </lineage>
</organism>
<dbReference type="PANTHER" id="PTHR30290">
    <property type="entry name" value="PERIPLASMIC BINDING COMPONENT OF ABC TRANSPORTER"/>
    <property type="match status" value="1"/>
</dbReference>
<gene>
    <name evidence="5" type="primary">dppA12</name>
    <name evidence="5" type="ORF">HMPREF0731_0351</name>
</gene>
<dbReference type="PANTHER" id="PTHR30290:SF34">
    <property type="entry name" value="ABC TRANSPORTER, PERIPLASMIC OLIGO-PEPTIDE BINDING PROTEIN, PUTATIVE-RELATED"/>
    <property type="match status" value="1"/>
</dbReference>
<dbReference type="PIRSF" id="PIRSF002741">
    <property type="entry name" value="MppA"/>
    <property type="match status" value="1"/>
</dbReference>
<feature type="region of interest" description="Disordered" evidence="3">
    <location>
        <begin position="1"/>
        <end position="26"/>
    </location>
</feature>
<dbReference type="Gene3D" id="3.40.190.10">
    <property type="entry name" value="Periplasmic binding protein-like II"/>
    <property type="match status" value="1"/>
</dbReference>
<dbReference type="AlphaFoldDB" id="D5RGZ2"/>
<dbReference type="Gene3D" id="3.90.76.10">
    <property type="entry name" value="Dipeptide-binding Protein, Domain 1"/>
    <property type="match status" value="1"/>
</dbReference>
<dbReference type="CDD" id="cd08512">
    <property type="entry name" value="PBP2_NikA_DppA_OppA_like_7"/>
    <property type="match status" value="1"/>
</dbReference>
<evidence type="ECO:0000313" key="6">
    <source>
        <dbReference type="Proteomes" id="UP000005324"/>
    </source>
</evidence>
<dbReference type="Pfam" id="PF00496">
    <property type="entry name" value="SBP_bac_5"/>
    <property type="match status" value="1"/>
</dbReference>
<evidence type="ECO:0000256" key="3">
    <source>
        <dbReference type="SAM" id="MobiDB-lite"/>
    </source>
</evidence>
<feature type="compositionally biased region" description="Basic residues" evidence="3">
    <location>
        <begin position="1"/>
        <end position="15"/>
    </location>
</feature>
<dbReference type="InterPro" id="IPR006311">
    <property type="entry name" value="TAT_signal"/>
</dbReference>
<dbReference type="InterPro" id="IPR039424">
    <property type="entry name" value="SBP_5"/>
</dbReference>
<dbReference type="Proteomes" id="UP000005324">
    <property type="component" value="Unassembled WGS sequence"/>
</dbReference>
<dbReference type="GO" id="GO:0015833">
    <property type="term" value="P:peptide transport"/>
    <property type="evidence" value="ECO:0007669"/>
    <property type="project" value="TreeGrafter"/>
</dbReference>
<keyword evidence="6" id="KW-1185">Reference proteome</keyword>
<evidence type="ECO:0000313" key="5">
    <source>
        <dbReference type="EMBL" id="EFH13424.1"/>
    </source>
</evidence>
<dbReference type="SUPFAM" id="SSF53850">
    <property type="entry name" value="Periplasmic binding protein-like II"/>
    <property type="match status" value="1"/>
</dbReference>
<protein>
    <submittedName>
        <fullName evidence="5">Tat pathway signal sequence domain protein</fullName>
    </submittedName>
</protein>
<name>D5RGZ2_9PROT</name>
<evidence type="ECO:0000256" key="2">
    <source>
        <dbReference type="ARBA" id="ARBA00005695"/>
    </source>
</evidence>